<evidence type="ECO:0000313" key="2">
    <source>
        <dbReference type="EMBL" id="MBS4181432.1"/>
    </source>
</evidence>
<organism evidence="2">
    <name type="scientific">Neobacillus citreus</name>
    <dbReference type="NCBI Taxonomy" id="2833578"/>
    <lineage>
        <taxon>Bacteria</taxon>
        <taxon>Bacillati</taxon>
        <taxon>Bacillota</taxon>
        <taxon>Bacilli</taxon>
        <taxon>Bacillales</taxon>
        <taxon>Bacillaceae</taxon>
        <taxon>Neobacillus</taxon>
    </lineage>
</organism>
<accession>A0A942Y7J8</accession>
<reference evidence="2" key="1">
    <citation type="submission" date="2021-05" db="EMBL/GenBank/DDBJ databases">
        <title>Novel Bacillus species.</title>
        <authorList>
            <person name="Liu G."/>
        </authorList>
    </citation>
    <scope>NUCLEOTIDE SEQUENCE</scope>
    <source>
        <strain evidence="2">FJAT-50051</strain>
    </source>
</reference>
<dbReference type="SUPFAM" id="SSF51658">
    <property type="entry name" value="Xylose isomerase-like"/>
    <property type="match status" value="1"/>
</dbReference>
<name>A0A942Y7J8_9BACI</name>
<dbReference type="EMBL" id="JAGYPE010000002">
    <property type="protein sequence ID" value="MBS4181432.1"/>
    <property type="molecule type" value="Genomic_DNA"/>
</dbReference>
<comment type="caution">
    <text evidence="2">The sequence shown here is derived from an EMBL/GenBank/DDBJ whole genome shotgun (WGS) entry which is preliminary data.</text>
</comment>
<protein>
    <submittedName>
        <fullName evidence="2">Sugar phosphate isomerase/epimerase</fullName>
    </submittedName>
</protein>
<proteinExistence type="predicted"/>
<dbReference type="GO" id="GO:0016853">
    <property type="term" value="F:isomerase activity"/>
    <property type="evidence" value="ECO:0007669"/>
    <property type="project" value="UniProtKB-KW"/>
</dbReference>
<dbReference type="InterPro" id="IPR036237">
    <property type="entry name" value="Xyl_isomerase-like_sf"/>
</dbReference>
<dbReference type="PANTHER" id="PTHR12110">
    <property type="entry name" value="HYDROXYPYRUVATE ISOMERASE"/>
    <property type="match status" value="1"/>
</dbReference>
<feature type="domain" description="Xylose isomerase-like TIM barrel" evidence="1">
    <location>
        <begin position="106"/>
        <end position="270"/>
    </location>
</feature>
<dbReference type="InterPro" id="IPR013022">
    <property type="entry name" value="Xyl_isomerase-like_TIM-brl"/>
</dbReference>
<keyword evidence="2" id="KW-0413">Isomerase</keyword>
<evidence type="ECO:0000259" key="1">
    <source>
        <dbReference type="Pfam" id="PF01261"/>
    </source>
</evidence>
<sequence>MATRGNTGHRVGGGRGLDGMTSIGVVTAPEYLDAVRASGADHVEPAVVGGLLVQRDGWWVRSDRYGPEPSPSFALLFPATVPLSDPRTGPDLVRRWLDLALPVIASTAQPGARVVLGSGAARRVPDGVDPTAAAERFAEVLASTRDRAAERGLRIVLEPLHRGETDLVNSIGEAVRFLDTHGIEGVDVVADLFHVMGEQEPLEDVARYAHRIGHVHLADGDRRFVGAGGYPWRAFLDLLRTAGYGGAVSLECRWGEDVAGELRTSLRLVREHLSTSTVASATT</sequence>
<gene>
    <name evidence="2" type="ORF">KHB02_08545</name>
</gene>
<dbReference type="AlphaFoldDB" id="A0A942Y7J8"/>
<dbReference type="InterPro" id="IPR050312">
    <property type="entry name" value="IolE/XylAMocC-like"/>
</dbReference>
<dbReference type="Gene3D" id="3.20.20.150">
    <property type="entry name" value="Divalent-metal-dependent TIM barrel enzymes"/>
    <property type="match status" value="1"/>
</dbReference>
<dbReference type="Pfam" id="PF01261">
    <property type="entry name" value="AP_endonuc_2"/>
    <property type="match status" value="1"/>
</dbReference>